<keyword evidence="2" id="KW-1185">Reference proteome</keyword>
<evidence type="ECO:0000313" key="1">
    <source>
        <dbReference type="EMBL" id="ABI66215.1"/>
    </source>
</evidence>
<gene>
    <name evidence="1" type="ordered locus">Mmar10_1923</name>
</gene>
<dbReference type="EMBL" id="CP000449">
    <property type="protein sequence ID" value="ABI66215.1"/>
    <property type="molecule type" value="Genomic_DNA"/>
</dbReference>
<reference evidence="1 2" key="1">
    <citation type="submission" date="2006-08" db="EMBL/GenBank/DDBJ databases">
        <title>Complete sequence of Maricaulis maris MCS10.</title>
        <authorList>
            <consortium name="US DOE Joint Genome Institute"/>
            <person name="Copeland A."/>
            <person name="Lucas S."/>
            <person name="Lapidus A."/>
            <person name="Barry K."/>
            <person name="Detter J.C."/>
            <person name="Glavina del Rio T."/>
            <person name="Hammon N."/>
            <person name="Israni S."/>
            <person name="Dalin E."/>
            <person name="Tice H."/>
            <person name="Pitluck S."/>
            <person name="Saunders E."/>
            <person name="Brettin T."/>
            <person name="Bruce D."/>
            <person name="Han C."/>
            <person name="Tapia R."/>
            <person name="Gilna P."/>
            <person name="Schmutz J."/>
            <person name="Larimer F."/>
            <person name="Land M."/>
            <person name="Hauser L."/>
            <person name="Kyrpides N."/>
            <person name="Mikhailova N."/>
            <person name="Viollier P."/>
            <person name="Stephens C."/>
            <person name="Richardson P."/>
        </authorList>
    </citation>
    <scope>NUCLEOTIDE SEQUENCE [LARGE SCALE GENOMIC DNA]</scope>
    <source>
        <strain evidence="1 2">MCS10</strain>
    </source>
</reference>
<name>Q0ANC2_MARMM</name>
<accession>Q0ANC2</accession>
<dbReference type="STRING" id="394221.Mmar10_1923"/>
<dbReference type="Proteomes" id="UP000001964">
    <property type="component" value="Chromosome"/>
</dbReference>
<proteinExistence type="predicted"/>
<protein>
    <submittedName>
        <fullName evidence="1">Uncharacterized protein</fullName>
    </submittedName>
</protein>
<organism evidence="1 2">
    <name type="scientific">Maricaulis maris (strain MCS10)</name>
    <name type="common">Caulobacter maris</name>
    <dbReference type="NCBI Taxonomy" id="394221"/>
    <lineage>
        <taxon>Bacteria</taxon>
        <taxon>Pseudomonadati</taxon>
        <taxon>Pseudomonadota</taxon>
        <taxon>Alphaproteobacteria</taxon>
        <taxon>Maricaulales</taxon>
        <taxon>Maricaulaceae</taxon>
        <taxon>Maricaulis</taxon>
    </lineage>
</organism>
<dbReference type="HOGENOM" id="CLU_1658702_0_0_5"/>
<evidence type="ECO:0000313" key="2">
    <source>
        <dbReference type="Proteomes" id="UP000001964"/>
    </source>
</evidence>
<dbReference type="AlphaFoldDB" id="Q0ANC2"/>
<dbReference type="KEGG" id="mmr:Mmar10_1923"/>
<sequence length="159" mass="16472" precursor="true">MRKRARIGPGWKRESNLRTLFIYNSRLIWESDVGLAPEWRRTMRTLMIASSLLLAVTPMSLADSGNPTARASGESAGASVEATATLASAGVTVTGAAVVGVTGSTAGVLTGNPELVENSLDFAAEMAAAPFGSGPLEVTDAVIIADDAPQVPFNPDETP</sequence>